<evidence type="ECO:0000313" key="1">
    <source>
        <dbReference type="EMBL" id="GAA4667726.1"/>
    </source>
</evidence>
<dbReference type="EMBL" id="BAABIB010000154">
    <property type="protein sequence ID" value="GAA4667726.1"/>
    <property type="molecule type" value="Genomic_DNA"/>
</dbReference>
<organism evidence="1 2">
    <name type="scientific">Amycolatopsis dongchuanensis</name>
    <dbReference type="NCBI Taxonomy" id="1070866"/>
    <lineage>
        <taxon>Bacteria</taxon>
        <taxon>Bacillati</taxon>
        <taxon>Actinomycetota</taxon>
        <taxon>Actinomycetes</taxon>
        <taxon>Pseudonocardiales</taxon>
        <taxon>Pseudonocardiaceae</taxon>
        <taxon>Amycolatopsis</taxon>
    </lineage>
</organism>
<protein>
    <recommendedName>
        <fullName evidence="3">YbaB/EbfC DNA-binding family protein</fullName>
    </recommendedName>
</protein>
<gene>
    <name evidence="1" type="ORF">GCM10023214_72260</name>
</gene>
<comment type="caution">
    <text evidence="1">The sequence shown here is derived from an EMBL/GenBank/DDBJ whole genome shotgun (WGS) entry which is preliminary data.</text>
</comment>
<proteinExistence type="predicted"/>
<dbReference type="Gene3D" id="3.30.1310.10">
    <property type="entry name" value="Nucleoid-associated protein YbaB-like domain"/>
    <property type="match status" value="1"/>
</dbReference>
<evidence type="ECO:0000313" key="2">
    <source>
        <dbReference type="Proteomes" id="UP001500192"/>
    </source>
</evidence>
<keyword evidence="2" id="KW-1185">Reference proteome</keyword>
<dbReference type="Proteomes" id="UP001500192">
    <property type="component" value="Unassembled WGS sequence"/>
</dbReference>
<accession>A0ABP8VQ01</accession>
<reference evidence="2" key="1">
    <citation type="journal article" date="2019" name="Int. J. Syst. Evol. Microbiol.">
        <title>The Global Catalogue of Microorganisms (GCM) 10K type strain sequencing project: providing services to taxonomists for standard genome sequencing and annotation.</title>
        <authorList>
            <consortium name="The Broad Institute Genomics Platform"/>
            <consortium name="The Broad Institute Genome Sequencing Center for Infectious Disease"/>
            <person name="Wu L."/>
            <person name="Ma J."/>
        </authorList>
    </citation>
    <scope>NUCLEOTIDE SEQUENCE [LARGE SCALE GENOMIC DNA]</scope>
    <source>
        <strain evidence="2">JCM 18054</strain>
    </source>
</reference>
<name>A0ABP8VQ01_9PSEU</name>
<dbReference type="InterPro" id="IPR036894">
    <property type="entry name" value="YbaB-like_sf"/>
</dbReference>
<sequence>MFVESPEFSEQIAEQRRMLASVRDGQEPPPVQNVQVTGWSADRSVKAVVRGGRLSEMSVDNSVPGRPSAEIGALMAEAANSALTAYRSQAPSATDPLPDLAAIGSEFRAASEQGGQLMAMIGSALSEAIAKVGDRTGMRGDPTPHGVEYMFADAMDLLRSAQAELARLGGAQVYGEGHDEGEEIEVTVRPDGTVAIDSLSNYARKMSPQDLGEAAQEAINDALSDWEEQREDGLPSADDVDDEALLKLSDRAMALSEQSMRHLSDYTSNLSAIMRSIGEP</sequence>
<evidence type="ECO:0008006" key="3">
    <source>
        <dbReference type="Google" id="ProtNLM"/>
    </source>
</evidence>